<evidence type="ECO:0000256" key="1">
    <source>
        <dbReference type="ARBA" id="ARBA00004141"/>
    </source>
</evidence>
<name>A0A2P6N5H0_9EUKA</name>
<dbReference type="Proteomes" id="UP000241769">
    <property type="component" value="Unassembled WGS sequence"/>
</dbReference>
<reference evidence="6 7" key="1">
    <citation type="journal article" date="2018" name="Genome Biol. Evol.">
        <title>Multiple Roots of Fruiting Body Formation in Amoebozoa.</title>
        <authorList>
            <person name="Hillmann F."/>
            <person name="Forbes G."/>
            <person name="Novohradska S."/>
            <person name="Ferling I."/>
            <person name="Riege K."/>
            <person name="Groth M."/>
            <person name="Westermann M."/>
            <person name="Marz M."/>
            <person name="Spaller T."/>
            <person name="Winckler T."/>
            <person name="Schaap P."/>
            <person name="Glockner G."/>
        </authorList>
    </citation>
    <scope>NUCLEOTIDE SEQUENCE [LARGE SCALE GENOMIC DNA]</scope>
    <source>
        <strain evidence="6 7">Jena</strain>
    </source>
</reference>
<dbReference type="GO" id="GO:0016020">
    <property type="term" value="C:membrane"/>
    <property type="evidence" value="ECO:0007669"/>
    <property type="project" value="UniProtKB-SubCell"/>
</dbReference>
<dbReference type="PROSITE" id="PS50920">
    <property type="entry name" value="SOLCAR"/>
    <property type="match status" value="1"/>
</dbReference>
<keyword evidence="2 4" id="KW-0812">Transmembrane</keyword>
<dbReference type="InterPro" id="IPR018108">
    <property type="entry name" value="MCP_transmembrane"/>
</dbReference>
<evidence type="ECO:0000313" key="6">
    <source>
        <dbReference type="EMBL" id="PRP79200.1"/>
    </source>
</evidence>
<proteinExistence type="predicted"/>
<comment type="subcellular location">
    <subcellularLocation>
        <location evidence="1">Membrane</location>
        <topology evidence="1">Multi-pass membrane protein</topology>
    </subcellularLocation>
</comment>
<organism evidence="6 7">
    <name type="scientific">Planoprotostelium fungivorum</name>
    <dbReference type="NCBI Taxonomy" id="1890364"/>
    <lineage>
        <taxon>Eukaryota</taxon>
        <taxon>Amoebozoa</taxon>
        <taxon>Evosea</taxon>
        <taxon>Variosea</taxon>
        <taxon>Cavosteliida</taxon>
        <taxon>Cavosteliaceae</taxon>
        <taxon>Planoprotostelium</taxon>
    </lineage>
</organism>
<feature type="transmembrane region" description="Helical" evidence="5">
    <location>
        <begin position="97"/>
        <end position="115"/>
    </location>
</feature>
<evidence type="ECO:0000313" key="7">
    <source>
        <dbReference type="Proteomes" id="UP000241769"/>
    </source>
</evidence>
<dbReference type="InterPro" id="IPR023395">
    <property type="entry name" value="MCP_dom_sf"/>
</dbReference>
<dbReference type="Gene3D" id="1.50.40.10">
    <property type="entry name" value="Mitochondrial carrier domain"/>
    <property type="match status" value="1"/>
</dbReference>
<accession>A0A2P6N5H0</accession>
<keyword evidence="5" id="KW-1133">Transmembrane helix</keyword>
<keyword evidence="3 4" id="KW-0472">Membrane</keyword>
<sequence length="441" mass="51544">MDLGILLRRRTIASRKLYLLFYNTDTTKDSIYGQDEQPTDIFPSDLTNQVLGDISQLMNSRQQTGRPPAPRPLDLFTSFWSSLLPWRKTGDVKMKSLRALMFYTTVLDLCILLPNLLVENVIFLSLLRLQKFFSSFSVFRRRLSLLRKIDGDEENAPEQRYNTRTSFTFEPKLRENRSRSSSILVKNWHVFYFGAAAKLIANISTYPIEVLKTRLTLTLYRHFVDSEEPRPVLFRESLNKVYKDIFIHSKTLNFGSGLITMIVKTVFYITIKQALLKHFFIFQKEEKFPVDVEDDDAPTSNIQWLLNHLFGINSKRVRQGRLSGVDPRPAQETFIRCLFADYLTGAVAEAVMIPLTLILKKRQLDKQTLWASIKLVKHLNDVTWRRILKAWTSSGELTWTFRGLRFHLINVFVVWFSTMAFFQLWRLFVSRVRRVSAGDNE</sequence>
<evidence type="ECO:0000256" key="5">
    <source>
        <dbReference type="SAM" id="Phobius"/>
    </source>
</evidence>
<feature type="repeat" description="Solcar" evidence="4">
    <location>
        <begin position="185"/>
        <end position="282"/>
    </location>
</feature>
<dbReference type="SUPFAM" id="SSF103506">
    <property type="entry name" value="Mitochondrial carrier"/>
    <property type="match status" value="1"/>
</dbReference>
<dbReference type="EMBL" id="MDYQ01000193">
    <property type="protein sequence ID" value="PRP79200.1"/>
    <property type="molecule type" value="Genomic_DNA"/>
</dbReference>
<gene>
    <name evidence="6" type="ORF">PROFUN_13080</name>
</gene>
<feature type="transmembrane region" description="Helical" evidence="5">
    <location>
        <begin position="406"/>
        <end position="425"/>
    </location>
</feature>
<dbReference type="AlphaFoldDB" id="A0A2P6N5H0"/>
<dbReference type="InParanoid" id="A0A2P6N5H0"/>
<evidence type="ECO:0000256" key="3">
    <source>
        <dbReference type="ARBA" id="ARBA00023136"/>
    </source>
</evidence>
<protein>
    <submittedName>
        <fullName evidence="6">Uncharacterized protein</fullName>
    </submittedName>
</protein>
<keyword evidence="7" id="KW-1185">Reference proteome</keyword>
<evidence type="ECO:0000256" key="2">
    <source>
        <dbReference type="ARBA" id="ARBA00022692"/>
    </source>
</evidence>
<comment type="caution">
    <text evidence="6">The sequence shown here is derived from an EMBL/GenBank/DDBJ whole genome shotgun (WGS) entry which is preliminary data.</text>
</comment>
<evidence type="ECO:0000256" key="4">
    <source>
        <dbReference type="PROSITE-ProRule" id="PRU00282"/>
    </source>
</evidence>